<name>A0A3N9WZT0_9ACTN</name>
<protein>
    <recommendedName>
        <fullName evidence="3">Thioredoxin domain-containing protein</fullName>
    </recommendedName>
</protein>
<evidence type="ECO:0000256" key="1">
    <source>
        <dbReference type="ARBA" id="ARBA00004196"/>
    </source>
</evidence>
<evidence type="ECO:0000313" key="4">
    <source>
        <dbReference type="EMBL" id="RQX06386.1"/>
    </source>
</evidence>
<keyword evidence="5" id="KW-1185">Reference proteome</keyword>
<evidence type="ECO:0000259" key="3">
    <source>
        <dbReference type="PROSITE" id="PS51352"/>
    </source>
</evidence>
<dbReference type="Proteomes" id="UP000282312">
    <property type="component" value="Unassembled WGS sequence"/>
</dbReference>
<dbReference type="InterPro" id="IPR036249">
    <property type="entry name" value="Thioredoxin-like_sf"/>
</dbReference>
<evidence type="ECO:0000256" key="2">
    <source>
        <dbReference type="ARBA" id="ARBA00022748"/>
    </source>
</evidence>
<dbReference type="GO" id="GO:0016491">
    <property type="term" value="F:oxidoreductase activity"/>
    <property type="evidence" value="ECO:0007669"/>
    <property type="project" value="InterPro"/>
</dbReference>
<dbReference type="AlphaFoldDB" id="A0A3N9WZT0"/>
<dbReference type="EMBL" id="QGSZ01000137">
    <property type="protein sequence ID" value="RQX06386.1"/>
    <property type="molecule type" value="Genomic_DNA"/>
</dbReference>
<keyword evidence="2" id="KW-0201">Cytochrome c-type biogenesis</keyword>
<dbReference type="Pfam" id="PF08534">
    <property type="entry name" value="Redoxin"/>
    <property type="match status" value="1"/>
</dbReference>
<feature type="domain" description="Thioredoxin" evidence="3">
    <location>
        <begin position="49"/>
        <end position="193"/>
    </location>
</feature>
<proteinExistence type="predicted"/>
<sequence>MPVLIAVVTLCGVACVFNTAVLVAVVRRLRIQSELLSETEARGVPARALPVGATVGDFLAYDTEGRAVTAAMPAHTLIGFFSPTCGSCRRERGRFRRAAARWPGGRSQVVAVVTGPDASARFLSRLTAVARIVVDQDESVRHAFGVQGFPAAFVVADLGRLTWTGLHVDVVPGLAEEPVTVSPGRPETDSPTAV</sequence>
<accession>A0A3N9WZT0</accession>
<evidence type="ECO:0000313" key="5">
    <source>
        <dbReference type="Proteomes" id="UP000282312"/>
    </source>
</evidence>
<dbReference type="SUPFAM" id="SSF52833">
    <property type="entry name" value="Thioredoxin-like"/>
    <property type="match status" value="1"/>
</dbReference>
<dbReference type="GO" id="GO:0030313">
    <property type="term" value="C:cell envelope"/>
    <property type="evidence" value="ECO:0007669"/>
    <property type="project" value="UniProtKB-SubCell"/>
</dbReference>
<comment type="subcellular location">
    <subcellularLocation>
        <location evidence="1">Cell envelope</location>
    </subcellularLocation>
</comment>
<gene>
    <name evidence="4" type="ORF">DLJ59_05095</name>
</gene>
<dbReference type="PROSITE" id="PS00194">
    <property type="entry name" value="THIOREDOXIN_1"/>
    <property type="match status" value="1"/>
</dbReference>
<dbReference type="GO" id="GO:0017004">
    <property type="term" value="P:cytochrome complex assembly"/>
    <property type="evidence" value="ECO:0007669"/>
    <property type="project" value="UniProtKB-KW"/>
</dbReference>
<dbReference type="InterPro" id="IPR013766">
    <property type="entry name" value="Thioredoxin_domain"/>
</dbReference>
<dbReference type="InterPro" id="IPR017937">
    <property type="entry name" value="Thioredoxin_CS"/>
</dbReference>
<comment type="caution">
    <text evidence="4">The sequence shown here is derived from an EMBL/GenBank/DDBJ whole genome shotgun (WGS) entry which is preliminary data.</text>
</comment>
<dbReference type="PROSITE" id="PS51352">
    <property type="entry name" value="THIOREDOXIN_2"/>
    <property type="match status" value="1"/>
</dbReference>
<reference evidence="4 5" key="1">
    <citation type="submission" date="2018-05" db="EMBL/GenBank/DDBJ databases">
        <title>Micromonospora from Atacama Desert.</title>
        <authorList>
            <person name="Carro L."/>
            <person name="Goodfellow M."/>
            <person name="Klenk H.-P."/>
        </authorList>
    </citation>
    <scope>NUCLEOTIDE SEQUENCE [LARGE SCALE GENOMIC DNA]</scope>
    <source>
        <strain evidence="4 5">LB39</strain>
    </source>
</reference>
<dbReference type="InterPro" id="IPR013740">
    <property type="entry name" value="Redoxin"/>
</dbReference>
<dbReference type="Gene3D" id="3.40.30.10">
    <property type="entry name" value="Glutaredoxin"/>
    <property type="match status" value="1"/>
</dbReference>
<organism evidence="4 5">
    <name type="scientific">Micromonospora inaquosa</name>
    <dbReference type="NCBI Taxonomy" id="2203716"/>
    <lineage>
        <taxon>Bacteria</taxon>
        <taxon>Bacillati</taxon>
        <taxon>Actinomycetota</taxon>
        <taxon>Actinomycetes</taxon>
        <taxon>Micromonosporales</taxon>
        <taxon>Micromonosporaceae</taxon>
        <taxon>Micromonospora</taxon>
    </lineage>
</organism>